<dbReference type="Gene3D" id="3.40.50.2300">
    <property type="match status" value="2"/>
</dbReference>
<dbReference type="CDD" id="cd06304">
    <property type="entry name" value="PBP1_BmpA_Med_PnrA-like"/>
    <property type="match status" value="1"/>
</dbReference>
<protein>
    <submittedName>
        <fullName evidence="9">BMP family protein</fullName>
    </submittedName>
</protein>
<keyword evidence="3" id="KW-1003">Cell membrane</keyword>
<dbReference type="SUPFAM" id="SSF53822">
    <property type="entry name" value="Periplasmic binding protein-like I"/>
    <property type="match status" value="1"/>
</dbReference>
<evidence type="ECO:0000313" key="10">
    <source>
        <dbReference type="Proteomes" id="UP000811282"/>
    </source>
</evidence>
<keyword evidence="5" id="KW-0472">Membrane</keyword>
<feature type="domain" description="ABC transporter substrate-binding protein PnrA-like" evidence="8">
    <location>
        <begin position="29"/>
        <end position="327"/>
    </location>
</feature>
<dbReference type="EMBL" id="JAFJYC010000001">
    <property type="protein sequence ID" value="MBT9432743.1"/>
    <property type="molecule type" value="Genomic_DNA"/>
</dbReference>
<comment type="similarity">
    <text evidence="2">Belongs to the BMP lipoprotein family.</text>
</comment>
<dbReference type="InterPro" id="IPR028082">
    <property type="entry name" value="Peripla_BP_I"/>
</dbReference>
<feature type="chain" id="PRO_5047448393" evidence="7">
    <location>
        <begin position="26"/>
        <end position="341"/>
    </location>
</feature>
<keyword evidence="10" id="KW-1185">Reference proteome</keyword>
<dbReference type="RefSeq" id="WP_215669854.1">
    <property type="nucleotide sequence ID" value="NZ_JAFJYC010000001.1"/>
</dbReference>
<evidence type="ECO:0000256" key="1">
    <source>
        <dbReference type="ARBA" id="ARBA00004193"/>
    </source>
</evidence>
<proteinExistence type="inferred from homology"/>
<organism evidence="9 10">
    <name type="scientific">Candidatus Sodalis endolongispinus</name>
    <dbReference type="NCBI Taxonomy" id="2812662"/>
    <lineage>
        <taxon>Bacteria</taxon>
        <taxon>Pseudomonadati</taxon>
        <taxon>Pseudomonadota</taxon>
        <taxon>Gammaproteobacteria</taxon>
        <taxon>Enterobacterales</taxon>
        <taxon>Bruguierivoracaceae</taxon>
        <taxon>Sodalis</taxon>
    </lineage>
</organism>
<evidence type="ECO:0000259" key="8">
    <source>
        <dbReference type="Pfam" id="PF02608"/>
    </source>
</evidence>
<keyword evidence="4 7" id="KW-0732">Signal</keyword>
<evidence type="ECO:0000256" key="7">
    <source>
        <dbReference type="SAM" id="SignalP"/>
    </source>
</evidence>
<accession>A0ABS5YCN3</accession>
<comment type="caution">
    <text evidence="9">The sequence shown here is derived from an EMBL/GenBank/DDBJ whole genome shotgun (WGS) entry which is preliminary data.</text>
</comment>
<keyword evidence="6" id="KW-0449">Lipoprotein</keyword>
<feature type="signal peptide" evidence="7">
    <location>
        <begin position="1"/>
        <end position="25"/>
    </location>
</feature>
<comment type="subcellular location">
    <subcellularLocation>
        <location evidence="1">Cell membrane</location>
        <topology evidence="1">Lipid-anchor</topology>
    </subcellularLocation>
</comment>
<gene>
    <name evidence="9" type="ORF">JZM24_12520</name>
</gene>
<dbReference type="Pfam" id="PF02608">
    <property type="entry name" value="Bmp"/>
    <property type="match status" value="1"/>
</dbReference>
<dbReference type="InterPro" id="IPR050957">
    <property type="entry name" value="BMP_lipoprotein"/>
</dbReference>
<evidence type="ECO:0000256" key="2">
    <source>
        <dbReference type="ARBA" id="ARBA00008610"/>
    </source>
</evidence>
<evidence type="ECO:0000256" key="6">
    <source>
        <dbReference type="ARBA" id="ARBA00023288"/>
    </source>
</evidence>
<evidence type="ECO:0000256" key="3">
    <source>
        <dbReference type="ARBA" id="ARBA00022475"/>
    </source>
</evidence>
<sequence>MKFTGWRTGVSALALASLLCQACYAAEINTIAILTPEPGTDYGWNQQGITAARAAGKSESVRVLVADNLGYGDVRPTLRDLADDGAQLFIAHASGYNQAAPEIGAQTGIPVAITDSPSSLKAGRVADYTVSGQEGAWLAGTLAAKMSRSGTLGIVVSGEPPAWNAQAAAFVLGARAARPSIQIRYAVIGPAAYSDAAGGKRVTASVIAAGADVIFGEGNGSSFGMLQAVETTLAQDGGKVWFIDVIGDKSPIDKGHLLSSVLWNLTPVYTAMIRDLKNNHFGSHNYQTSLANGAISLLKTPHIPNDVWAQVQAVRDRIISGEIHVPADYDASTLHALLAGK</sequence>
<evidence type="ECO:0000256" key="5">
    <source>
        <dbReference type="ARBA" id="ARBA00023136"/>
    </source>
</evidence>
<reference evidence="9 10" key="1">
    <citation type="journal article" date="2021" name="Genome Biol. Evol.">
        <title>The evolution of interdependence in a four-way mealybug symbiosis.</title>
        <authorList>
            <person name="Garber A.I."/>
            <person name="Kupper M."/>
            <person name="Laetsch D.R."/>
            <person name="Weldon S.R."/>
            <person name="Ladinsky M.S."/>
            <person name="Bjorkman P.J."/>
            <person name="McCutcheon J.P."/>
        </authorList>
    </citation>
    <scope>NUCLEOTIDE SEQUENCE [LARGE SCALE GENOMIC DNA]</scope>
    <source>
        <strain evidence="9">SOD</strain>
    </source>
</reference>
<dbReference type="PANTHER" id="PTHR34296">
    <property type="entry name" value="TRANSCRIPTIONAL ACTIVATOR PROTEIN MED"/>
    <property type="match status" value="1"/>
</dbReference>
<evidence type="ECO:0000313" key="9">
    <source>
        <dbReference type="EMBL" id="MBT9432743.1"/>
    </source>
</evidence>
<dbReference type="InterPro" id="IPR003760">
    <property type="entry name" value="PnrA-like"/>
</dbReference>
<evidence type="ECO:0000256" key="4">
    <source>
        <dbReference type="ARBA" id="ARBA00022729"/>
    </source>
</evidence>
<name>A0ABS5YCN3_9GAMM</name>
<dbReference type="Proteomes" id="UP000811282">
    <property type="component" value="Unassembled WGS sequence"/>
</dbReference>
<dbReference type="PANTHER" id="PTHR34296:SF2">
    <property type="entry name" value="ABC TRANSPORTER GUANOSINE-BINDING PROTEIN NUPN"/>
    <property type="match status" value="1"/>
</dbReference>